<evidence type="ECO:0000313" key="2">
    <source>
        <dbReference type="Proteomes" id="UP001492380"/>
    </source>
</evidence>
<organism evidence="1 2">
    <name type="scientific">Phyllosticta capitalensis</name>
    <dbReference type="NCBI Taxonomy" id="121624"/>
    <lineage>
        <taxon>Eukaryota</taxon>
        <taxon>Fungi</taxon>
        <taxon>Dikarya</taxon>
        <taxon>Ascomycota</taxon>
        <taxon>Pezizomycotina</taxon>
        <taxon>Dothideomycetes</taxon>
        <taxon>Dothideomycetes incertae sedis</taxon>
        <taxon>Botryosphaeriales</taxon>
        <taxon>Phyllostictaceae</taxon>
        <taxon>Phyllosticta</taxon>
    </lineage>
</organism>
<dbReference type="EMBL" id="JBBWRZ010000012">
    <property type="protein sequence ID" value="KAK8224532.1"/>
    <property type="molecule type" value="Genomic_DNA"/>
</dbReference>
<sequence>MAVLLCFALFCFALLYGLALLHYSAFWSFSLNRRLLPPLPFPPSPRWTYPSIYPSVYLSIRPSTHLSNCLSVCLSIRRSSSPHSFARALPLPLSDIFADGMAWRMDEAAELIPTCPVKVVMSWVVSSLPTNILLCLNSCDAPSIPTRSHQRYLPYTRRLLPAQAPCINKSHHVA</sequence>
<evidence type="ECO:0000313" key="1">
    <source>
        <dbReference type="EMBL" id="KAK8224532.1"/>
    </source>
</evidence>
<dbReference type="Proteomes" id="UP001492380">
    <property type="component" value="Unassembled WGS sequence"/>
</dbReference>
<accession>A0ABR1YBP8</accession>
<evidence type="ECO:0008006" key="3">
    <source>
        <dbReference type="Google" id="ProtNLM"/>
    </source>
</evidence>
<name>A0ABR1YBP8_9PEZI</name>
<comment type="caution">
    <text evidence="1">The sequence shown here is derived from an EMBL/GenBank/DDBJ whole genome shotgun (WGS) entry which is preliminary data.</text>
</comment>
<protein>
    <recommendedName>
        <fullName evidence="3">Secreted protein</fullName>
    </recommendedName>
</protein>
<reference evidence="1 2" key="1">
    <citation type="submission" date="2024-04" db="EMBL/GenBank/DDBJ databases">
        <title>Phyllosticta paracitricarpa is synonymous to the EU quarantine fungus P. citricarpa based on phylogenomic analyses.</title>
        <authorList>
            <consortium name="Lawrence Berkeley National Laboratory"/>
            <person name="Van Ingen-Buijs V.A."/>
            <person name="Van Westerhoven A.C."/>
            <person name="Haridas S."/>
            <person name="Skiadas P."/>
            <person name="Martin F."/>
            <person name="Groenewald J.Z."/>
            <person name="Crous P.W."/>
            <person name="Seidl M.F."/>
        </authorList>
    </citation>
    <scope>NUCLEOTIDE SEQUENCE [LARGE SCALE GENOMIC DNA]</scope>
    <source>
        <strain evidence="1 2">CBS 123374</strain>
    </source>
</reference>
<keyword evidence="2" id="KW-1185">Reference proteome</keyword>
<proteinExistence type="predicted"/>
<gene>
    <name evidence="1" type="ORF">HDK90DRAFT_497281</name>
</gene>